<dbReference type="Proteomes" id="UP000054928">
    <property type="component" value="Unassembled WGS sequence"/>
</dbReference>
<dbReference type="GeneID" id="59052633"/>
<evidence type="ECO:0000313" key="1">
    <source>
        <dbReference type="EMBL" id="CEG42469.1"/>
    </source>
</evidence>
<dbReference type="AlphaFoldDB" id="A0A0P1AMT6"/>
<dbReference type="EMBL" id="CCYD01000645">
    <property type="protein sequence ID" value="CEG42469.1"/>
    <property type="molecule type" value="Genomic_DNA"/>
</dbReference>
<name>A0A0P1AMT6_PLAHL</name>
<evidence type="ECO:0000313" key="2">
    <source>
        <dbReference type="Proteomes" id="UP000054928"/>
    </source>
</evidence>
<accession>A0A0P1AMT6</accession>
<proteinExistence type="predicted"/>
<protein>
    <submittedName>
        <fullName evidence="1">Uncharacterized protein</fullName>
    </submittedName>
</protein>
<organism evidence="1 2">
    <name type="scientific">Plasmopara halstedii</name>
    <name type="common">Downy mildew of sunflower</name>
    <dbReference type="NCBI Taxonomy" id="4781"/>
    <lineage>
        <taxon>Eukaryota</taxon>
        <taxon>Sar</taxon>
        <taxon>Stramenopiles</taxon>
        <taxon>Oomycota</taxon>
        <taxon>Peronosporomycetes</taxon>
        <taxon>Peronosporales</taxon>
        <taxon>Peronosporaceae</taxon>
        <taxon>Plasmopara</taxon>
    </lineage>
</organism>
<reference evidence="2" key="1">
    <citation type="submission" date="2014-09" db="EMBL/GenBank/DDBJ databases">
        <authorList>
            <person name="Sharma Rahul"/>
            <person name="Thines Marco"/>
        </authorList>
    </citation>
    <scope>NUCLEOTIDE SEQUENCE [LARGE SCALE GENOMIC DNA]</scope>
</reference>
<dbReference type="RefSeq" id="XP_036263223.1">
    <property type="nucleotide sequence ID" value="XM_036407529.1"/>
</dbReference>
<keyword evidence="2" id="KW-1185">Reference proteome</keyword>
<sequence length="97" mass="11182">MFAALKNRNITCTTVERKASTYRTSVTSANKFTLFPYHLTDFTPVILIATFTKNFEMRCMGAFIDLIEFMSQLNDTQGMTANRDFYQNQSKTSDQHC</sequence>